<dbReference type="SUPFAM" id="SSF57667">
    <property type="entry name" value="beta-beta-alpha zinc fingers"/>
    <property type="match status" value="1"/>
</dbReference>
<dbReference type="GO" id="GO:0008270">
    <property type="term" value="F:zinc ion binding"/>
    <property type="evidence" value="ECO:0007669"/>
    <property type="project" value="UniProtKB-KW"/>
</dbReference>
<evidence type="ECO:0000256" key="6">
    <source>
        <dbReference type="ARBA" id="ARBA00023242"/>
    </source>
</evidence>
<feature type="region of interest" description="Disordered" evidence="8">
    <location>
        <begin position="185"/>
        <end position="217"/>
    </location>
</feature>
<evidence type="ECO:0000313" key="11">
    <source>
        <dbReference type="Proteomes" id="UP000449547"/>
    </source>
</evidence>
<evidence type="ECO:0000256" key="5">
    <source>
        <dbReference type="ARBA" id="ARBA00022833"/>
    </source>
</evidence>
<comment type="subcellular location">
    <subcellularLocation>
        <location evidence="1">Nucleus</location>
    </subcellularLocation>
</comment>
<keyword evidence="11" id="KW-1185">Reference proteome</keyword>
<evidence type="ECO:0000256" key="1">
    <source>
        <dbReference type="ARBA" id="ARBA00004123"/>
    </source>
</evidence>
<dbReference type="AlphaFoldDB" id="A0A642UT15"/>
<dbReference type="InterPro" id="IPR013087">
    <property type="entry name" value="Znf_C2H2_type"/>
</dbReference>
<keyword evidence="2" id="KW-0479">Metal-binding</keyword>
<reference evidence="10 11" key="1">
    <citation type="submission" date="2019-07" db="EMBL/GenBank/DDBJ databases">
        <title>Genome assembly of two rare yeast pathogens: Diutina rugosa and Trichomonascus ciferrii.</title>
        <authorList>
            <person name="Mixao V."/>
            <person name="Saus E."/>
            <person name="Hansen A."/>
            <person name="Lass-Flor C."/>
            <person name="Gabaldon T."/>
        </authorList>
    </citation>
    <scope>NUCLEOTIDE SEQUENCE [LARGE SCALE GENOMIC DNA]</scope>
    <source>
        <strain evidence="10 11">CBS 613</strain>
    </source>
</reference>
<dbReference type="SMART" id="SM00355">
    <property type="entry name" value="ZnF_C2H2"/>
    <property type="match status" value="2"/>
</dbReference>
<feature type="compositionally biased region" description="Low complexity" evidence="8">
    <location>
        <begin position="23"/>
        <end position="35"/>
    </location>
</feature>
<comment type="caution">
    <text evidence="10">The sequence shown here is derived from an EMBL/GenBank/DDBJ whole genome shotgun (WGS) entry which is preliminary data.</text>
</comment>
<evidence type="ECO:0000256" key="4">
    <source>
        <dbReference type="ARBA" id="ARBA00022771"/>
    </source>
</evidence>
<dbReference type="InterPro" id="IPR036236">
    <property type="entry name" value="Znf_C2H2_sf"/>
</dbReference>
<dbReference type="PANTHER" id="PTHR24394">
    <property type="entry name" value="ZINC FINGER PROTEIN"/>
    <property type="match status" value="1"/>
</dbReference>
<protein>
    <recommendedName>
        <fullName evidence="9">C2H2-type domain-containing protein</fullName>
    </recommendedName>
</protein>
<feature type="compositionally biased region" description="Low complexity" evidence="8">
    <location>
        <begin position="84"/>
        <end position="94"/>
    </location>
</feature>
<name>A0A642UT15_DIURU</name>
<keyword evidence="3" id="KW-0677">Repeat</keyword>
<organism evidence="10 11">
    <name type="scientific">Diutina rugosa</name>
    <name type="common">Yeast</name>
    <name type="synonym">Candida rugosa</name>
    <dbReference type="NCBI Taxonomy" id="5481"/>
    <lineage>
        <taxon>Eukaryota</taxon>
        <taxon>Fungi</taxon>
        <taxon>Dikarya</taxon>
        <taxon>Ascomycota</taxon>
        <taxon>Saccharomycotina</taxon>
        <taxon>Pichiomycetes</taxon>
        <taxon>Debaryomycetaceae</taxon>
        <taxon>Diutina</taxon>
    </lineage>
</organism>
<feature type="compositionally biased region" description="Low complexity" evidence="8">
    <location>
        <begin position="185"/>
        <end position="194"/>
    </location>
</feature>
<dbReference type="Gene3D" id="3.30.160.60">
    <property type="entry name" value="Classic Zinc Finger"/>
    <property type="match status" value="2"/>
</dbReference>
<evidence type="ECO:0000313" key="10">
    <source>
        <dbReference type="EMBL" id="KAA8904778.1"/>
    </source>
</evidence>
<feature type="domain" description="C2H2-type" evidence="9">
    <location>
        <begin position="221"/>
        <end position="243"/>
    </location>
</feature>
<keyword evidence="5" id="KW-0862">Zinc</keyword>
<dbReference type="EMBL" id="SWFT01000053">
    <property type="protein sequence ID" value="KAA8904778.1"/>
    <property type="molecule type" value="Genomic_DNA"/>
</dbReference>
<evidence type="ECO:0000256" key="2">
    <source>
        <dbReference type="ARBA" id="ARBA00022723"/>
    </source>
</evidence>
<evidence type="ECO:0000256" key="7">
    <source>
        <dbReference type="PROSITE-ProRule" id="PRU00042"/>
    </source>
</evidence>
<dbReference type="Proteomes" id="UP000449547">
    <property type="component" value="Unassembled WGS sequence"/>
</dbReference>
<dbReference type="OrthoDB" id="8922241at2759"/>
<sequence length="289" mass="30937">MDRLPFDFPPARPSPPVKRAKFPGAPAPSGSAAAGNGVPQPLLPFPRDHHSSAAAGGATALNSTPTTANGVHGSAHVTPGGAHGAHSAHSAHGAGDSESDEDERFLRLAREALVATATSGDGTQLVDPTIQDLLQRLQYASSPHGNPIRQSSKIEANSNGQLNIQGFYQSFPNLSNDIFMDISHPVSSGSLPSHPGGPGAPRPHSRTSSSEYDDTDDGKRFRCDKCSQTFRRSSDLKRHEKQHLSVPANICDLCGKGFARKDALKRHRDTQTCRRNAEKKLYLDNLAYR</sequence>
<evidence type="ECO:0000259" key="9">
    <source>
        <dbReference type="PROSITE" id="PS50157"/>
    </source>
</evidence>
<feature type="domain" description="C2H2-type" evidence="9">
    <location>
        <begin position="249"/>
        <end position="276"/>
    </location>
</feature>
<feature type="region of interest" description="Disordered" evidence="8">
    <location>
        <begin position="1"/>
        <end position="103"/>
    </location>
</feature>
<keyword evidence="4 7" id="KW-0863">Zinc-finger</keyword>
<dbReference type="OMA" id="SVPANIC"/>
<evidence type="ECO:0000256" key="8">
    <source>
        <dbReference type="SAM" id="MobiDB-lite"/>
    </source>
</evidence>
<keyword evidence="6" id="KW-0539">Nucleus</keyword>
<dbReference type="PANTHER" id="PTHR24394:SF29">
    <property type="entry name" value="MYONEURIN"/>
    <property type="match status" value="1"/>
</dbReference>
<feature type="compositionally biased region" description="Pro residues" evidence="8">
    <location>
        <begin position="7"/>
        <end position="16"/>
    </location>
</feature>
<dbReference type="PROSITE" id="PS50157">
    <property type="entry name" value="ZINC_FINGER_C2H2_2"/>
    <property type="match status" value="2"/>
</dbReference>
<dbReference type="RefSeq" id="XP_034013388.1">
    <property type="nucleotide sequence ID" value="XM_034154443.1"/>
</dbReference>
<evidence type="ECO:0000256" key="3">
    <source>
        <dbReference type="ARBA" id="ARBA00022737"/>
    </source>
</evidence>
<dbReference type="GO" id="GO:0000981">
    <property type="term" value="F:DNA-binding transcription factor activity, RNA polymerase II-specific"/>
    <property type="evidence" value="ECO:0007669"/>
    <property type="project" value="TreeGrafter"/>
</dbReference>
<proteinExistence type="predicted"/>
<feature type="compositionally biased region" description="Polar residues" evidence="8">
    <location>
        <begin position="60"/>
        <end position="69"/>
    </location>
</feature>
<dbReference type="GeneID" id="54780507"/>
<dbReference type="PROSITE" id="PS00028">
    <property type="entry name" value="ZINC_FINGER_C2H2_1"/>
    <property type="match status" value="1"/>
</dbReference>
<dbReference type="Pfam" id="PF00096">
    <property type="entry name" value="zf-C2H2"/>
    <property type="match status" value="2"/>
</dbReference>
<accession>A0A642UT15</accession>
<dbReference type="VEuPathDB" id="FungiDB:DIURU_001854"/>
<gene>
    <name evidence="10" type="ORF">DIURU_001854</name>
</gene>
<dbReference type="GO" id="GO:0005634">
    <property type="term" value="C:nucleus"/>
    <property type="evidence" value="ECO:0007669"/>
    <property type="project" value="UniProtKB-SubCell"/>
</dbReference>